<comment type="catalytic activity">
    <reaction evidence="4">
        <text>a (2S)-2-hydroxycarboxylate + O2 = a 2-oxocarboxylate + H2O2</text>
        <dbReference type="Rhea" id="RHEA:16789"/>
        <dbReference type="ChEBI" id="CHEBI:15379"/>
        <dbReference type="ChEBI" id="CHEBI:16240"/>
        <dbReference type="ChEBI" id="CHEBI:35179"/>
        <dbReference type="ChEBI" id="CHEBI:58123"/>
        <dbReference type="EC" id="1.1.3.15"/>
    </reaction>
    <physiologicalReaction direction="left-to-right" evidence="4">
        <dbReference type="Rhea" id="RHEA:16790"/>
    </physiologicalReaction>
</comment>
<evidence type="ECO:0000313" key="7">
    <source>
        <dbReference type="EMBL" id="CAI7999245.1"/>
    </source>
</evidence>
<evidence type="ECO:0000313" key="8">
    <source>
        <dbReference type="Proteomes" id="UP001174909"/>
    </source>
</evidence>
<accession>A0AA35R242</accession>
<evidence type="ECO:0000259" key="6">
    <source>
        <dbReference type="PROSITE" id="PS51349"/>
    </source>
</evidence>
<feature type="non-terminal residue" evidence="7">
    <location>
        <position position="1"/>
    </location>
</feature>
<dbReference type="InterPro" id="IPR037396">
    <property type="entry name" value="FMN_HAD"/>
</dbReference>
<organism evidence="7 8">
    <name type="scientific">Geodia barretti</name>
    <name type="common">Barrett's horny sponge</name>
    <dbReference type="NCBI Taxonomy" id="519541"/>
    <lineage>
        <taxon>Eukaryota</taxon>
        <taxon>Metazoa</taxon>
        <taxon>Porifera</taxon>
        <taxon>Demospongiae</taxon>
        <taxon>Heteroscleromorpha</taxon>
        <taxon>Tetractinellida</taxon>
        <taxon>Astrophorina</taxon>
        <taxon>Geodiidae</taxon>
        <taxon>Geodia</taxon>
    </lineage>
</organism>
<sequence length="223" mass="24452">RWFQLNVFRDKELTKNLILRAEKASYKAIVVTIDQPDVGRRTNGSFTRPQNISFPMFGDNPHPVNVGDVTKMLDPSLTWGVIDWIRGITHLPIVLKGILTAEDALESLKHDVQGIIVSNHGGRQLDGVLATIDALSEVVKAVEGRVEVYVDGGVRQGTDVLKALAMGARAVFIGRPVLWGLACNGEEGVTKVLEILREELTCAMTLSGCRQLSDIKPSLVVRM</sequence>
<dbReference type="GO" id="GO:0003973">
    <property type="term" value="F:(S)-2-hydroxy-acid oxidase activity"/>
    <property type="evidence" value="ECO:0007669"/>
    <property type="project" value="UniProtKB-EC"/>
</dbReference>
<evidence type="ECO:0000256" key="2">
    <source>
        <dbReference type="ARBA" id="ARBA00023002"/>
    </source>
</evidence>
<dbReference type="InterPro" id="IPR013785">
    <property type="entry name" value="Aldolase_TIM"/>
</dbReference>
<evidence type="ECO:0000256" key="4">
    <source>
        <dbReference type="ARBA" id="ARBA00029325"/>
    </source>
</evidence>
<reference evidence="7" key="1">
    <citation type="submission" date="2023-03" db="EMBL/GenBank/DDBJ databases">
        <authorList>
            <person name="Steffen K."/>
            <person name="Cardenas P."/>
        </authorList>
    </citation>
    <scope>NUCLEOTIDE SEQUENCE</scope>
</reference>
<evidence type="ECO:0000256" key="5">
    <source>
        <dbReference type="ARBA" id="ARBA00029327"/>
    </source>
</evidence>
<dbReference type="InterPro" id="IPR012133">
    <property type="entry name" value="Alpha-hydoxy_acid_DH_FMN"/>
</dbReference>
<keyword evidence="2" id="KW-0560">Oxidoreductase</keyword>
<evidence type="ECO:0000256" key="1">
    <source>
        <dbReference type="ARBA" id="ARBA00001917"/>
    </source>
</evidence>
<dbReference type="EMBL" id="CASHTH010000371">
    <property type="protein sequence ID" value="CAI7999245.1"/>
    <property type="molecule type" value="Genomic_DNA"/>
</dbReference>
<dbReference type="PANTHER" id="PTHR10578">
    <property type="entry name" value="S -2-HYDROXY-ACID OXIDASE-RELATED"/>
    <property type="match status" value="1"/>
</dbReference>
<dbReference type="Proteomes" id="UP001174909">
    <property type="component" value="Unassembled WGS sequence"/>
</dbReference>
<feature type="domain" description="FMN hydroxy acid dehydrogenase" evidence="6">
    <location>
        <begin position="1"/>
        <end position="223"/>
    </location>
</feature>
<dbReference type="InterPro" id="IPR000262">
    <property type="entry name" value="FMN-dep_DH"/>
</dbReference>
<dbReference type="AlphaFoldDB" id="A0AA35R242"/>
<dbReference type="PROSITE" id="PS51349">
    <property type="entry name" value="FMN_HYDROXY_ACID_DH_2"/>
    <property type="match status" value="1"/>
</dbReference>
<dbReference type="GO" id="GO:0010181">
    <property type="term" value="F:FMN binding"/>
    <property type="evidence" value="ECO:0007669"/>
    <property type="project" value="InterPro"/>
</dbReference>
<comment type="similarity">
    <text evidence="3">Belongs to the FMN-dependent alpha-hydroxy acid dehydrogenase family.</text>
</comment>
<keyword evidence="8" id="KW-1185">Reference proteome</keyword>
<dbReference type="Pfam" id="PF01070">
    <property type="entry name" value="FMN_dh"/>
    <property type="match status" value="1"/>
</dbReference>
<proteinExistence type="inferred from homology"/>
<gene>
    <name evidence="7" type="ORF">GBAR_LOCUS2672</name>
</gene>
<comment type="caution">
    <text evidence="7">The sequence shown here is derived from an EMBL/GenBank/DDBJ whole genome shotgun (WGS) entry which is preliminary data.</text>
</comment>
<dbReference type="PROSITE" id="PS00557">
    <property type="entry name" value="FMN_HYDROXY_ACID_DH_1"/>
    <property type="match status" value="1"/>
</dbReference>
<dbReference type="InterPro" id="IPR008259">
    <property type="entry name" value="FMN_hydac_DH_AS"/>
</dbReference>
<dbReference type="CDD" id="cd02809">
    <property type="entry name" value="alpha_hydroxyacid_oxid_FMN"/>
    <property type="match status" value="1"/>
</dbReference>
<comment type="cofactor">
    <cofactor evidence="1">
        <name>FMN</name>
        <dbReference type="ChEBI" id="CHEBI:58210"/>
    </cofactor>
</comment>
<dbReference type="Gene3D" id="3.20.20.70">
    <property type="entry name" value="Aldolase class I"/>
    <property type="match status" value="1"/>
</dbReference>
<name>A0AA35R242_GEOBA</name>
<protein>
    <submittedName>
        <fullName evidence="7">Hydroxyacid oxidase 1</fullName>
    </submittedName>
</protein>
<dbReference type="SUPFAM" id="SSF51395">
    <property type="entry name" value="FMN-linked oxidoreductases"/>
    <property type="match status" value="1"/>
</dbReference>
<dbReference type="PANTHER" id="PTHR10578:SF149">
    <property type="entry name" value="2-HYDROXYACID OXIDASE 2"/>
    <property type="match status" value="1"/>
</dbReference>
<evidence type="ECO:0000256" key="3">
    <source>
        <dbReference type="ARBA" id="ARBA00024042"/>
    </source>
</evidence>
<comment type="catalytic activity">
    <reaction evidence="5">
        <text>2-hydroxyoctanoate + O2 = 2-oxooctanoate + H2O2</text>
        <dbReference type="Rhea" id="RHEA:67940"/>
        <dbReference type="ChEBI" id="CHEBI:15379"/>
        <dbReference type="ChEBI" id="CHEBI:16240"/>
        <dbReference type="ChEBI" id="CHEBI:133514"/>
        <dbReference type="ChEBI" id="CHEBI:176689"/>
    </reaction>
    <physiologicalReaction direction="left-to-right" evidence="5">
        <dbReference type="Rhea" id="RHEA:67941"/>
    </physiologicalReaction>
</comment>
<dbReference type="GO" id="GO:0005777">
    <property type="term" value="C:peroxisome"/>
    <property type="evidence" value="ECO:0007669"/>
    <property type="project" value="UniProtKB-ARBA"/>
</dbReference>